<accession>A0AAV1IN56</accession>
<protein>
    <submittedName>
        <fullName evidence="2">Uncharacterized protein</fullName>
    </submittedName>
</protein>
<organism evidence="2 3">
    <name type="scientific">Coccomyxa viridis</name>
    <dbReference type="NCBI Taxonomy" id="1274662"/>
    <lineage>
        <taxon>Eukaryota</taxon>
        <taxon>Viridiplantae</taxon>
        <taxon>Chlorophyta</taxon>
        <taxon>core chlorophytes</taxon>
        <taxon>Trebouxiophyceae</taxon>
        <taxon>Trebouxiophyceae incertae sedis</taxon>
        <taxon>Coccomyxaceae</taxon>
        <taxon>Coccomyxa</taxon>
    </lineage>
</organism>
<comment type="caution">
    <text evidence="2">The sequence shown here is derived from an EMBL/GenBank/DDBJ whole genome shotgun (WGS) entry which is preliminary data.</text>
</comment>
<reference evidence="2 3" key="1">
    <citation type="submission" date="2023-10" db="EMBL/GenBank/DDBJ databases">
        <authorList>
            <person name="Maclean D."/>
            <person name="Macfadyen A."/>
        </authorList>
    </citation>
    <scope>NUCLEOTIDE SEQUENCE [LARGE SCALE GENOMIC DNA]</scope>
</reference>
<name>A0AAV1IN56_9CHLO</name>
<keyword evidence="3" id="KW-1185">Reference proteome</keyword>
<proteinExistence type="predicted"/>
<feature type="compositionally biased region" description="Acidic residues" evidence="1">
    <location>
        <begin position="80"/>
        <end position="92"/>
    </location>
</feature>
<evidence type="ECO:0000256" key="1">
    <source>
        <dbReference type="SAM" id="MobiDB-lite"/>
    </source>
</evidence>
<feature type="compositionally biased region" description="Basic and acidic residues" evidence="1">
    <location>
        <begin position="93"/>
        <end position="102"/>
    </location>
</feature>
<evidence type="ECO:0000313" key="3">
    <source>
        <dbReference type="Proteomes" id="UP001314263"/>
    </source>
</evidence>
<evidence type="ECO:0000313" key="2">
    <source>
        <dbReference type="EMBL" id="CAK0787468.1"/>
    </source>
</evidence>
<feature type="region of interest" description="Disordered" evidence="1">
    <location>
        <begin position="76"/>
        <end position="135"/>
    </location>
</feature>
<dbReference type="AlphaFoldDB" id="A0AAV1IN56"/>
<feature type="region of interest" description="Disordered" evidence="1">
    <location>
        <begin position="1"/>
        <end position="21"/>
    </location>
</feature>
<sequence length="135" mass="14391">MTLDDNVPLKPPEADVETGRATAVIPLPLQEHETVQSPDLMYDIYTESKGAEAEGTADWSQAPIAYVYDDLVFAGHEQSDAAEEECGSDNPDEEGHCTHEYPDEPSASDEAGSSGGGEGRSSDSSAEDSAERGLW</sequence>
<gene>
    <name evidence="2" type="ORF">CVIRNUC_010688</name>
</gene>
<dbReference type="EMBL" id="CAUYUE010000017">
    <property type="protein sequence ID" value="CAK0787468.1"/>
    <property type="molecule type" value="Genomic_DNA"/>
</dbReference>
<dbReference type="Proteomes" id="UP001314263">
    <property type="component" value="Unassembled WGS sequence"/>
</dbReference>